<dbReference type="AlphaFoldDB" id="A0AAV7JJU2"/>
<dbReference type="EMBL" id="JAKMXF010000326">
    <property type="protein sequence ID" value="KAI6648731.1"/>
    <property type="molecule type" value="Genomic_DNA"/>
</dbReference>
<keyword evidence="2" id="KW-1185">Reference proteome</keyword>
<proteinExistence type="predicted"/>
<gene>
    <name evidence="1" type="ORF">LOD99_7118</name>
</gene>
<organism evidence="1 2">
    <name type="scientific">Oopsacas minuta</name>
    <dbReference type="NCBI Taxonomy" id="111878"/>
    <lineage>
        <taxon>Eukaryota</taxon>
        <taxon>Metazoa</taxon>
        <taxon>Porifera</taxon>
        <taxon>Hexactinellida</taxon>
        <taxon>Hexasterophora</taxon>
        <taxon>Lyssacinosida</taxon>
        <taxon>Leucopsacidae</taxon>
        <taxon>Oopsacas</taxon>
    </lineage>
</organism>
<dbReference type="Proteomes" id="UP001165289">
    <property type="component" value="Unassembled WGS sequence"/>
</dbReference>
<sequence length="141" mass="16047">MLSPVYNILLSRINPLAHYFPTLDNSGLLEWIEDDVLFHLEVSLGVFYLRLPPRPSSVIYQLADLRSSLVADIKSDEAGQLHLVDWDKKHEEVDISRDDLFDSIYSMQQTSELNCTTNSLLRSLIAKVSARQPRAPHIVIS</sequence>
<evidence type="ECO:0000313" key="2">
    <source>
        <dbReference type="Proteomes" id="UP001165289"/>
    </source>
</evidence>
<evidence type="ECO:0000313" key="1">
    <source>
        <dbReference type="EMBL" id="KAI6648731.1"/>
    </source>
</evidence>
<name>A0AAV7JJU2_9METZ</name>
<accession>A0AAV7JJU2</accession>
<reference evidence="1 2" key="1">
    <citation type="journal article" date="2023" name="BMC Biol.">
        <title>The compact genome of the sponge Oopsacas minuta (Hexactinellida) is lacking key metazoan core genes.</title>
        <authorList>
            <person name="Santini S."/>
            <person name="Schenkelaars Q."/>
            <person name="Jourda C."/>
            <person name="Duchesne M."/>
            <person name="Belahbib H."/>
            <person name="Rocher C."/>
            <person name="Selva M."/>
            <person name="Riesgo A."/>
            <person name="Vervoort M."/>
            <person name="Leys S.P."/>
            <person name="Kodjabachian L."/>
            <person name="Le Bivic A."/>
            <person name="Borchiellini C."/>
            <person name="Claverie J.M."/>
            <person name="Renard E."/>
        </authorList>
    </citation>
    <scope>NUCLEOTIDE SEQUENCE [LARGE SCALE GENOMIC DNA]</scope>
    <source>
        <strain evidence="1">SPO-2</strain>
    </source>
</reference>
<comment type="caution">
    <text evidence="1">The sequence shown here is derived from an EMBL/GenBank/DDBJ whole genome shotgun (WGS) entry which is preliminary data.</text>
</comment>
<protein>
    <submittedName>
        <fullName evidence="1">Uncharacterized protein</fullName>
    </submittedName>
</protein>